<reference evidence="8" key="3">
    <citation type="submission" date="2025-09" db="UniProtKB">
        <authorList>
            <consortium name="Ensembl"/>
        </authorList>
    </citation>
    <scope>IDENTIFICATION</scope>
    <source>
        <strain evidence="8">Thorbecke</strain>
    </source>
</reference>
<dbReference type="PROSITE" id="PS50905">
    <property type="entry name" value="FERRITIN_LIKE"/>
    <property type="match status" value="1"/>
</dbReference>
<dbReference type="GO" id="GO:0008198">
    <property type="term" value="F:ferrous iron binding"/>
    <property type="evidence" value="ECO:0007669"/>
    <property type="project" value="TreeGrafter"/>
</dbReference>
<accession>G1TAC2</accession>
<dbReference type="InterPro" id="IPR008331">
    <property type="entry name" value="Ferritin_DPS_dom"/>
</dbReference>
<dbReference type="Pfam" id="PF00210">
    <property type="entry name" value="Ferritin"/>
    <property type="match status" value="1"/>
</dbReference>
<dbReference type="InterPro" id="IPR009040">
    <property type="entry name" value="Ferritin-like_diiron"/>
</dbReference>
<dbReference type="GO" id="GO:0006879">
    <property type="term" value="P:intracellular iron ion homeostasis"/>
    <property type="evidence" value="ECO:0007669"/>
    <property type="project" value="UniProtKB-KW"/>
</dbReference>
<dbReference type="AlphaFoldDB" id="G1TAC2"/>
<evidence type="ECO:0000313" key="8">
    <source>
        <dbReference type="Ensembl" id="ENSOCUP00000013610.2"/>
    </source>
</evidence>
<evidence type="ECO:0000256" key="2">
    <source>
        <dbReference type="ARBA" id="ARBA00022434"/>
    </source>
</evidence>
<protein>
    <recommendedName>
        <fullName evidence="6">Ferritin</fullName>
    </recommendedName>
</protein>
<dbReference type="Gene3D" id="1.20.1260.10">
    <property type="match status" value="1"/>
</dbReference>
<dbReference type="Proteomes" id="UP000001811">
    <property type="component" value="Chromosome X"/>
</dbReference>
<dbReference type="eggNOG" id="KOG2332">
    <property type="taxonomic scope" value="Eukaryota"/>
</dbReference>
<dbReference type="GO" id="GO:0008199">
    <property type="term" value="F:ferric iron binding"/>
    <property type="evidence" value="ECO:0007669"/>
    <property type="project" value="InterPro"/>
</dbReference>
<dbReference type="SMR" id="G1TAC2"/>
<feature type="binding site" evidence="5">
    <location>
        <position position="142"/>
    </location>
    <ligand>
        <name>Fe cation</name>
        <dbReference type="ChEBI" id="CHEBI:24875"/>
        <label>2</label>
    </ligand>
</feature>
<evidence type="ECO:0000256" key="6">
    <source>
        <dbReference type="RuleBase" id="RU361145"/>
    </source>
</evidence>
<dbReference type="PANTHER" id="PTHR11431:SF97">
    <property type="entry name" value="FERRITIN HEAVY POLYPEPTIDE-LIKE 17-RELATED"/>
    <property type="match status" value="1"/>
</dbReference>
<keyword evidence="2 6" id="KW-0409">Iron storage</keyword>
<dbReference type="Ensembl" id="ENSOCUT00000015845.2">
    <property type="protein sequence ID" value="ENSOCUP00000013610.2"/>
    <property type="gene ID" value="ENSOCUG00000015848.2"/>
</dbReference>
<evidence type="ECO:0000256" key="4">
    <source>
        <dbReference type="ARBA" id="ARBA00023004"/>
    </source>
</evidence>
<name>G1TAC2_RABIT</name>
<comment type="function">
    <text evidence="6">Stores iron in a soluble, non-toxic, readily available form. Important for iron homeostasis. Iron is taken up in the ferrous form and deposited as ferric hydroxides after oxidation.</text>
</comment>
<dbReference type="GeneTree" id="ENSGT00950000182841"/>
<comment type="similarity">
    <text evidence="1 6">Belongs to the ferritin family.</text>
</comment>
<dbReference type="EMBL" id="AAGW02040521">
    <property type="status" value="NOT_ANNOTATED_CDS"/>
    <property type="molecule type" value="Genomic_DNA"/>
</dbReference>
<keyword evidence="3 5" id="KW-0479">Metal-binding</keyword>
<dbReference type="CDD" id="cd01056">
    <property type="entry name" value="Euk_Ferritin"/>
    <property type="match status" value="1"/>
</dbReference>
<dbReference type="GO" id="GO:0005737">
    <property type="term" value="C:cytoplasm"/>
    <property type="evidence" value="ECO:0007669"/>
    <property type="project" value="TreeGrafter"/>
</dbReference>
<dbReference type="PANTHER" id="PTHR11431">
    <property type="entry name" value="FERRITIN"/>
    <property type="match status" value="1"/>
</dbReference>
<evidence type="ECO:0000256" key="1">
    <source>
        <dbReference type="ARBA" id="ARBA00007513"/>
    </source>
</evidence>
<feature type="domain" description="Ferritin-like diiron" evidence="7">
    <location>
        <begin position="11"/>
        <end position="160"/>
    </location>
</feature>
<reference evidence="8 9" key="1">
    <citation type="journal article" date="2011" name="Nature">
        <title>A high-resolution map of human evolutionary constraint using 29 mammals.</title>
        <authorList>
            <person name="Lindblad-Toh K."/>
            <person name="Garber M."/>
            <person name="Zuk O."/>
            <person name="Lin M.F."/>
            <person name="Parker B.J."/>
            <person name="Washietl S."/>
            <person name="Kheradpour P."/>
            <person name="Ernst J."/>
            <person name="Jordan G."/>
            <person name="Mauceli E."/>
            <person name="Ward L.D."/>
            <person name="Lowe C.B."/>
            <person name="Holloway A.K."/>
            <person name="Clamp M."/>
            <person name="Gnerre S."/>
            <person name="Alfoldi J."/>
            <person name="Beal K."/>
            <person name="Chang J."/>
            <person name="Clawson H."/>
            <person name="Cuff J."/>
            <person name="Di Palma F."/>
            <person name="Fitzgerald S."/>
            <person name="Flicek P."/>
            <person name="Guttman M."/>
            <person name="Hubisz M.J."/>
            <person name="Jaffe D.B."/>
            <person name="Jungreis I."/>
            <person name="Kent W.J."/>
            <person name="Kostka D."/>
            <person name="Lara M."/>
            <person name="Martins A.L."/>
            <person name="Massingham T."/>
            <person name="Moltke I."/>
            <person name="Raney B.J."/>
            <person name="Rasmussen M.D."/>
            <person name="Robinson J."/>
            <person name="Stark A."/>
            <person name="Vilella A.J."/>
            <person name="Wen J."/>
            <person name="Xie X."/>
            <person name="Zody M.C."/>
            <person name="Baldwin J."/>
            <person name="Bloom T."/>
            <person name="Chin C.W."/>
            <person name="Heiman D."/>
            <person name="Nicol R."/>
            <person name="Nusbaum C."/>
            <person name="Young S."/>
            <person name="Wilkinson J."/>
            <person name="Worley K.C."/>
            <person name="Kovar C.L."/>
            <person name="Muzny D.M."/>
            <person name="Gibbs R.A."/>
            <person name="Cree A."/>
            <person name="Dihn H.H."/>
            <person name="Fowler G."/>
            <person name="Jhangiani S."/>
            <person name="Joshi V."/>
            <person name="Lee S."/>
            <person name="Lewis L.R."/>
            <person name="Nazareth L.V."/>
            <person name="Okwuonu G."/>
            <person name="Santibanez J."/>
            <person name="Warren W.C."/>
            <person name="Mardis E.R."/>
            <person name="Weinstock G.M."/>
            <person name="Wilson R.K."/>
            <person name="Delehaunty K."/>
            <person name="Dooling D."/>
            <person name="Fronik C."/>
            <person name="Fulton L."/>
            <person name="Fulton B."/>
            <person name="Graves T."/>
            <person name="Minx P."/>
            <person name="Sodergren E."/>
            <person name="Birney E."/>
            <person name="Margulies E.H."/>
            <person name="Herrero J."/>
            <person name="Green E.D."/>
            <person name="Haussler D."/>
            <person name="Siepel A."/>
            <person name="Goldman N."/>
            <person name="Pollard K.S."/>
            <person name="Pedersen J.S."/>
            <person name="Lander E.S."/>
            <person name="Kellis M."/>
        </authorList>
    </citation>
    <scope>NUCLEOTIDE SEQUENCE [LARGE SCALE GENOMIC DNA]</scope>
    <source>
        <strain evidence="8 9">Thorbecke inbred</strain>
    </source>
</reference>
<dbReference type="GO" id="GO:0006826">
    <property type="term" value="P:iron ion transport"/>
    <property type="evidence" value="ECO:0007669"/>
    <property type="project" value="InterPro"/>
</dbReference>
<dbReference type="PaxDb" id="9986-ENSOCUP00000013610"/>
<dbReference type="OrthoDB" id="186462at2759"/>
<proteinExistence type="inferred from homology"/>
<dbReference type="SUPFAM" id="SSF47240">
    <property type="entry name" value="Ferritin-like"/>
    <property type="match status" value="1"/>
</dbReference>
<organism evidence="8 9">
    <name type="scientific">Oryctolagus cuniculus</name>
    <name type="common">Rabbit</name>
    <dbReference type="NCBI Taxonomy" id="9986"/>
    <lineage>
        <taxon>Eukaryota</taxon>
        <taxon>Metazoa</taxon>
        <taxon>Chordata</taxon>
        <taxon>Craniata</taxon>
        <taxon>Vertebrata</taxon>
        <taxon>Euteleostomi</taxon>
        <taxon>Mammalia</taxon>
        <taxon>Eutheria</taxon>
        <taxon>Euarchontoglires</taxon>
        <taxon>Glires</taxon>
        <taxon>Lagomorpha</taxon>
        <taxon>Leporidae</taxon>
        <taxon>Oryctolagus</taxon>
    </lineage>
</organism>
<keyword evidence="4 5" id="KW-0408">Iron</keyword>
<feature type="binding site" evidence="5">
    <location>
        <position position="63"/>
    </location>
    <ligand>
        <name>Fe cation</name>
        <dbReference type="ChEBI" id="CHEBI:24875"/>
        <label>1</label>
    </ligand>
</feature>
<dbReference type="InParanoid" id="G1TAC2"/>
<dbReference type="STRING" id="9986.ENSOCUP00000013610"/>
<dbReference type="HOGENOM" id="CLU_065681_4_0_1"/>
<reference evidence="8" key="2">
    <citation type="submission" date="2025-08" db="UniProtKB">
        <authorList>
            <consortium name="Ensembl"/>
        </authorList>
    </citation>
    <scope>IDENTIFICATION</scope>
    <source>
        <strain evidence="8">Thorbecke</strain>
    </source>
</reference>
<dbReference type="InterPro" id="IPR009078">
    <property type="entry name" value="Ferritin-like_SF"/>
</dbReference>
<keyword evidence="9" id="KW-1185">Reference proteome</keyword>
<evidence type="ECO:0000256" key="5">
    <source>
        <dbReference type="PIRSR" id="PIRSR601519-1"/>
    </source>
</evidence>
<dbReference type="GO" id="GO:0004322">
    <property type="term" value="F:ferroxidase activity"/>
    <property type="evidence" value="ECO:0007669"/>
    <property type="project" value="UniProtKB-ARBA"/>
</dbReference>
<evidence type="ECO:0000259" key="7">
    <source>
        <dbReference type="PROSITE" id="PS50905"/>
    </source>
</evidence>
<evidence type="ECO:0000256" key="3">
    <source>
        <dbReference type="ARBA" id="ARBA00022723"/>
    </source>
</evidence>
<sequence>MAAPEPSQVRHNYDSICEAALNNHIHLQLYASYVALSMAFYFNRDDVALKGFTRYFLQRSQIERERAEKLLKLQNQRGGRIAIRDVQEPDRDDWEGGLQAMESAFYLAKSINQSLLELHQLATARGDAHLCHLLETNYLDQQVQAIEELACHLTNLRGLGAPDVNMAEYLFDKLTLGQGDKEN</sequence>
<dbReference type="FunFam" id="1.20.1260.10:FF:000016">
    <property type="entry name" value="Ferritin heavy chain"/>
    <property type="match status" value="1"/>
</dbReference>
<evidence type="ECO:0000313" key="9">
    <source>
        <dbReference type="Proteomes" id="UP000001811"/>
    </source>
</evidence>
<dbReference type="InterPro" id="IPR012347">
    <property type="entry name" value="Ferritin-like"/>
</dbReference>
<gene>
    <name evidence="8" type="primary">LOC100338346</name>
</gene>
<dbReference type="OMA" id="SLMHLQN"/>
<dbReference type="Bgee" id="ENSOCUG00000015848">
    <property type="expression patterns" value="Expressed in testis and 1 other cell type or tissue"/>
</dbReference>
<dbReference type="InterPro" id="IPR001519">
    <property type="entry name" value="Ferritin"/>
</dbReference>